<keyword evidence="2" id="KW-1185">Reference proteome</keyword>
<proteinExistence type="predicted"/>
<organism evidence="1 2">
    <name type="scientific">Citrullus colocynthis</name>
    <name type="common">colocynth</name>
    <dbReference type="NCBI Taxonomy" id="252529"/>
    <lineage>
        <taxon>Eukaryota</taxon>
        <taxon>Viridiplantae</taxon>
        <taxon>Streptophyta</taxon>
        <taxon>Embryophyta</taxon>
        <taxon>Tracheophyta</taxon>
        <taxon>Spermatophyta</taxon>
        <taxon>Magnoliopsida</taxon>
        <taxon>eudicotyledons</taxon>
        <taxon>Gunneridae</taxon>
        <taxon>Pentapetalae</taxon>
        <taxon>rosids</taxon>
        <taxon>fabids</taxon>
        <taxon>Cucurbitales</taxon>
        <taxon>Cucurbitaceae</taxon>
        <taxon>Benincaseae</taxon>
        <taxon>Citrullus</taxon>
    </lineage>
</organism>
<protein>
    <submittedName>
        <fullName evidence="1">Uncharacterized protein</fullName>
    </submittedName>
</protein>
<evidence type="ECO:0000313" key="2">
    <source>
        <dbReference type="Proteomes" id="UP001642487"/>
    </source>
</evidence>
<gene>
    <name evidence="1" type="ORF">CITCOLO1_LOCUS20564</name>
</gene>
<reference evidence="1 2" key="1">
    <citation type="submission" date="2024-03" db="EMBL/GenBank/DDBJ databases">
        <authorList>
            <person name="Gkanogiannis A."/>
            <person name="Becerra Lopez-Lavalle L."/>
        </authorList>
    </citation>
    <scope>NUCLEOTIDE SEQUENCE [LARGE SCALE GENOMIC DNA]</scope>
</reference>
<name>A0ABP0Z5W5_9ROSI</name>
<evidence type="ECO:0000313" key="1">
    <source>
        <dbReference type="EMBL" id="CAK9328159.1"/>
    </source>
</evidence>
<accession>A0ABP0Z5W5</accession>
<dbReference type="Proteomes" id="UP001642487">
    <property type="component" value="Chromosome 8"/>
</dbReference>
<dbReference type="EMBL" id="OZ021742">
    <property type="protein sequence ID" value="CAK9328159.1"/>
    <property type="molecule type" value="Genomic_DNA"/>
</dbReference>
<sequence length="109" mass="12293">MYSTNKHVTYYSTNKHITDSGPVKKEGVNVYMMKWDSDHGLMIINHYDHRGKINVKDISLRNSVACLGMFCKIVVCSLAPNLFIGASLLDAVIVISSKMVQDQSQFHED</sequence>